<keyword evidence="7" id="KW-1185">Reference proteome</keyword>
<keyword evidence="2" id="KW-0863">Zinc-finger</keyword>
<evidence type="ECO:0000256" key="1">
    <source>
        <dbReference type="ARBA" id="ARBA00022723"/>
    </source>
</evidence>
<dbReference type="InterPro" id="IPR019787">
    <property type="entry name" value="Znf_PHD-finger"/>
</dbReference>
<evidence type="ECO:0000256" key="2">
    <source>
        <dbReference type="ARBA" id="ARBA00022771"/>
    </source>
</evidence>
<evidence type="ECO:0000256" key="3">
    <source>
        <dbReference type="ARBA" id="ARBA00022833"/>
    </source>
</evidence>
<protein>
    <submittedName>
        <fullName evidence="6">PHD-type domain-containing protein</fullName>
    </submittedName>
</protein>
<keyword evidence="3" id="KW-0862">Zinc</keyword>
<comment type="caution">
    <text evidence="6">The sequence shown here is derived from an EMBL/GenBank/DDBJ whole genome shotgun (WGS) entry which is preliminary data.</text>
</comment>
<dbReference type="SUPFAM" id="SSF57903">
    <property type="entry name" value="FYVE/PHD zinc finger"/>
    <property type="match status" value="1"/>
</dbReference>
<sequence length="367" mass="39750">MNLETPFCRVCKKDYGPDNNRHFLLTCQQCNRSWHHRCHEPPISDTVIMQVWTHFLGDSKFENSDVDLYQMFEEGNHSTSPQSLRVPDPDILNLDAPGPARTSAPEIIDISESPEAPRQRRVQPSPALVVEGIIDVDAEIPPVPLAASPSDRPTRVQLSRAQAVDIIDLEPEHPHAPNPDAIEILDSPPTGAMNLPAPVTDLPLPPPAINSSVPVVELPPARVDDGGVRASSAAGSRSRSSTLEPTLSDTPTPTNYAALPVIVHPPPTEVHDGGPCIIPGHSLSMNPSLSELVLSDTPTATATRLPSMDVDTDPDVDANQDVDDEEPVWKVEEETEQKPLALLLQNLTVSDRPKGGTLWACVDALRS</sequence>
<feature type="domain" description="PHD-type" evidence="5">
    <location>
        <begin position="8"/>
        <end position="50"/>
    </location>
</feature>
<organism evidence="6 7">
    <name type="scientific">Mycena sanguinolenta</name>
    <dbReference type="NCBI Taxonomy" id="230812"/>
    <lineage>
        <taxon>Eukaryota</taxon>
        <taxon>Fungi</taxon>
        <taxon>Dikarya</taxon>
        <taxon>Basidiomycota</taxon>
        <taxon>Agaricomycotina</taxon>
        <taxon>Agaricomycetes</taxon>
        <taxon>Agaricomycetidae</taxon>
        <taxon>Agaricales</taxon>
        <taxon>Marasmiineae</taxon>
        <taxon>Mycenaceae</taxon>
        <taxon>Mycena</taxon>
    </lineage>
</organism>
<dbReference type="Pfam" id="PF00628">
    <property type="entry name" value="PHD"/>
    <property type="match status" value="1"/>
</dbReference>
<dbReference type="GO" id="GO:0008270">
    <property type="term" value="F:zinc ion binding"/>
    <property type="evidence" value="ECO:0007669"/>
    <property type="project" value="UniProtKB-KW"/>
</dbReference>
<evidence type="ECO:0000313" key="6">
    <source>
        <dbReference type="EMBL" id="KAF7363524.1"/>
    </source>
</evidence>
<dbReference type="Gene3D" id="3.30.40.10">
    <property type="entry name" value="Zinc/RING finger domain, C3HC4 (zinc finger)"/>
    <property type="match status" value="1"/>
</dbReference>
<reference evidence="6" key="1">
    <citation type="submission" date="2020-05" db="EMBL/GenBank/DDBJ databases">
        <title>Mycena genomes resolve the evolution of fungal bioluminescence.</title>
        <authorList>
            <person name="Tsai I.J."/>
        </authorList>
    </citation>
    <scope>NUCLEOTIDE SEQUENCE</scope>
    <source>
        <strain evidence="6">160909Yilan</strain>
    </source>
</reference>
<keyword evidence="1" id="KW-0479">Metal-binding</keyword>
<name>A0A8H6YQX6_9AGAR</name>
<evidence type="ECO:0000313" key="7">
    <source>
        <dbReference type="Proteomes" id="UP000623467"/>
    </source>
</evidence>
<accession>A0A8H6YQX6</accession>
<gene>
    <name evidence="6" type="ORF">MSAN_01008700</name>
</gene>
<dbReference type="OrthoDB" id="10033786at2759"/>
<dbReference type="InterPro" id="IPR011011">
    <property type="entry name" value="Znf_FYVE_PHD"/>
</dbReference>
<feature type="region of interest" description="Disordered" evidence="4">
    <location>
        <begin position="222"/>
        <end position="252"/>
    </location>
</feature>
<feature type="compositionally biased region" description="Low complexity" evidence="4">
    <location>
        <begin position="228"/>
        <end position="241"/>
    </location>
</feature>
<dbReference type="Proteomes" id="UP000623467">
    <property type="component" value="Unassembled WGS sequence"/>
</dbReference>
<proteinExistence type="predicted"/>
<evidence type="ECO:0000256" key="4">
    <source>
        <dbReference type="SAM" id="MobiDB-lite"/>
    </source>
</evidence>
<dbReference type="InterPro" id="IPR013083">
    <property type="entry name" value="Znf_RING/FYVE/PHD"/>
</dbReference>
<feature type="compositionally biased region" description="Acidic residues" evidence="4">
    <location>
        <begin position="310"/>
        <end position="321"/>
    </location>
</feature>
<feature type="region of interest" description="Disordered" evidence="4">
    <location>
        <begin position="302"/>
        <end position="321"/>
    </location>
</feature>
<evidence type="ECO:0000259" key="5">
    <source>
        <dbReference type="Pfam" id="PF00628"/>
    </source>
</evidence>
<feature type="compositionally biased region" description="Polar residues" evidence="4">
    <location>
        <begin position="242"/>
        <end position="252"/>
    </location>
</feature>
<dbReference type="AlphaFoldDB" id="A0A8H6YQX6"/>
<dbReference type="EMBL" id="JACAZH010000007">
    <property type="protein sequence ID" value="KAF7363524.1"/>
    <property type="molecule type" value="Genomic_DNA"/>
</dbReference>